<evidence type="ECO:0000256" key="1">
    <source>
        <dbReference type="ARBA" id="ARBA00004141"/>
    </source>
</evidence>
<evidence type="ECO:0000256" key="4">
    <source>
        <dbReference type="ARBA" id="ARBA00023136"/>
    </source>
</evidence>
<feature type="transmembrane region" description="Helical" evidence="5">
    <location>
        <begin position="98"/>
        <end position="113"/>
    </location>
</feature>
<comment type="subcellular location">
    <subcellularLocation>
        <location evidence="1">Membrane</location>
        <topology evidence="1">Multi-pass membrane protein</topology>
    </subcellularLocation>
</comment>
<accession>A0A255ZUV9</accession>
<evidence type="ECO:0000256" key="3">
    <source>
        <dbReference type="ARBA" id="ARBA00022989"/>
    </source>
</evidence>
<evidence type="ECO:0000256" key="2">
    <source>
        <dbReference type="ARBA" id="ARBA00022692"/>
    </source>
</evidence>
<dbReference type="EMBL" id="NOXV01000145">
    <property type="protein sequence ID" value="OYQ45216.1"/>
    <property type="molecule type" value="Genomic_DNA"/>
</dbReference>
<dbReference type="InterPro" id="IPR032808">
    <property type="entry name" value="DoxX"/>
</dbReference>
<keyword evidence="7" id="KW-1185">Reference proteome</keyword>
<dbReference type="RefSeq" id="WP_094412141.1">
    <property type="nucleotide sequence ID" value="NZ_NOXV01000145.1"/>
</dbReference>
<organism evidence="6 7">
    <name type="scientific">Flavobacterium cyanobacteriorum</name>
    <dbReference type="NCBI Taxonomy" id="2022802"/>
    <lineage>
        <taxon>Bacteria</taxon>
        <taxon>Pseudomonadati</taxon>
        <taxon>Bacteroidota</taxon>
        <taxon>Flavobacteriia</taxon>
        <taxon>Flavobacteriales</taxon>
        <taxon>Flavobacteriaceae</taxon>
        <taxon>Flavobacterium</taxon>
    </lineage>
</organism>
<comment type="caution">
    <text evidence="6">The sequence shown here is derived from an EMBL/GenBank/DDBJ whole genome shotgun (WGS) entry which is preliminary data.</text>
</comment>
<evidence type="ECO:0000256" key="5">
    <source>
        <dbReference type="SAM" id="Phobius"/>
    </source>
</evidence>
<proteinExistence type="predicted"/>
<feature type="transmembrane region" description="Helical" evidence="5">
    <location>
        <begin position="74"/>
        <end position="92"/>
    </location>
</feature>
<name>A0A255ZUV9_9FLAO</name>
<sequence>MNSQFTKIVRILLGLILVVFGVNKLYPFIPLPEPSPAAADFIHSLHATGYVLVIIALFEIVIGLLLLIKKWVPFALLLLLPLSLNILLFHLFLDVPSIGTAILVVALNVILLYKHRQKYTPLFT</sequence>
<evidence type="ECO:0000313" key="6">
    <source>
        <dbReference type="EMBL" id="OYQ45216.1"/>
    </source>
</evidence>
<dbReference type="Proteomes" id="UP000216605">
    <property type="component" value="Unassembled WGS sequence"/>
</dbReference>
<gene>
    <name evidence="6" type="ORF">CHU92_02150</name>
</gene>
<keyword evidence="4 5" id="KW-0472">Membrane</keyword>
<protein>
    <submittedName>
        <fullName evidence="6">DoxX protein</fullName>
    </submittedName>
</protein>
<keyword evidence="3 5" id="KW-1133">Transmembrane helix</keyword>
<dbReference type="OrthoDB" id="8161897at2"/>
<dbReference type="AlphaFoldDB" id="A0A255ZUV9"/>
<evidence type="ECO:0000313" key="7">
    <source>
        <dbReference type="Proteomes" id="UP000216605"/>
    </source>
</evidence>
<feature type="transmembrane region" description="Helical" evidence="5">
    <location>
        <begin position="49"/>
        <end position="67"/>
    </location>
</feature>
<feature type="transmembrane region" description="Helical" evidence="5">
    <location>
        <begin position="12"/>
        <end position="29"/>
    </location>
</feature>
<reference evidence="6 7" key="1">
    <citation type="submission" date="2017-07" db="EMBL/GenBank/DDBJ databases">
        <title>Flavobacterium cyanobacteriorum sp. nov., isolated from cyanobacterial aggregates in a eutrophic lake.</title>
        <authorList>
            <person name="Cai H."/>
        </authorList>
    </citation>
    <scope>NUCLEOTIDE SEQUENCE [LARGE SCALE GENOMIC DNA]</scope>
    <source>
        <strain evidence="6 7">TH021</strain>
    </source>
</reference>
<dbReference type="GO" id="GO:0016020">
    <property type="term" value="C:membrane"/>
    <property type="evidence" value="ECO:0007669"/>
    <property type="project" value="UniProtKB-SubCell"/>
</dbReference>
<dbReference type="Pfam" id="PF07681">
    <property type="entry name" value="DoxX"/>
    <property type="match status" value="1"/>
</dbReference>
<keyword evidence="2 5" id="KW-0812">Transmembrane</keyword>